<protein>
    <recommendedName>
        <fullName evidence="2">Luciferase-like domain-containing protein</fullName>
    </recommendedName>
</protein>
<proteinExistence type="predicted"/>
<feature type="domain" description="Luciferase-like" evidence="2">
    <location>
        <begin position="2"/>
        <end position="207"/>
    </location>
</feature>
<dbReference type="EMBL" id="CP011269">
    <property type="protein sequence ID" value="ALI25837.1"/>
    <property type="molecule type" value="Genomic_DNA"/>
</dbReference>
<dbReference type="STRING" id="1766.XA26_19910"/>
<dbReference type="Proteomes" id="UP000057134">
    <property type="component" value="Chromosome"/>
</dbReference>
<reference evidence="3 4" key="1">
    <citation type="journal article" date="2015" name="MBio">
        <title>Enzymatic Degradation of Phenazines Can Generate Energy and Protect Sensitive Organisms from Toxicity.</title>
        <authorList>
            <person name="Costa K.C."/>
            <person name="Bergkessel M."/>
            <person name="Saunders S."/>
            <person name="Korlach J."/>
            <person name="Newman D.K."/>
        </authorList>
    </citation>
    <scope>NUCLEOTIDE SEQUENCE [LARGE SCALE GENOMIC DNA]</scope>
    <source>
        <strain evidence="3 4">CT6</strain>
    </source>
</reference>
<evidence type="ECO:0000259" key="2">
    <source>
        <dbReference type="Pfam" id="PF00296"/>
    </source>
</evidence>
<dbReference type="Pfam" id="PF00296">
    <property type="entry name" value="Bac_luciferase"/>
    <property type="match status" value="1"/>
</dbReference>
<dbReference type="InterPro" id="IPR050564">
    <property type="entry name" value="F420-G6PD/mer"/>
</dbReference>
<dbReference type="CDD" id="cd01097">
    <property type="entry name" value="Tetrahydromethanopterin_reductase"/>
    <property type="match status" value="1"/>
</dbReference>
<dbReference type="AlphaFoldDB" id="A0A0N9XHQ5"/>
<dbReference type="KEGG" id="mft:XA26_19910"/>
<dbReference type="InterPro" id="IPR011251">
    <property type="entry name" value="Luciferase-like_dom"/>
</dbReference>
<sequence length="230" mass="24819">MVDVVRQALRREPLSASGIFELPLTADGGGTGFGKPLKMISHPHRSTVPIFLAALGPANVRLAAEIADGWVPFLYLPEHAPTVWGQSLADGASLRASDLGPLEVVAGGRLQVCNSEDEVRAALEAVRPRLALYVGGMGAQGTNFYFDLVSRYGYEAAAHEIQEHFLAHRVTEAERAVPLELLTLTNLVGTEGYIRDRIAAYRDSGVTILNVDVHDPDPRRLVSAVAEWAS</sequence>
<gene>
    <name evidence="3" type="ORF">XA26_19910</name>
</gene>
<evidence type="ECO:0000256" key="1">
    <source>
        <dbReference type="ARBA" id="ARBA00023002"/>
    </source>
</evidence>
<dbReference type="PATRIC" id="fig|1766.6.peg.1976"/>
<name>A0A0N9XHQ5_MYCFO</name>
<evidence type="ECO:0000313" key="3">
    <source>
        <dbReference type="EMBL" id="ALI25837.1"/>
    </source>
</evidence>
<dbReference type="Gene3D" id="3.20.20.30">
    <property type="entry name" value="Luciferase-like domain"/>
    <property type="match status" value="1"/>
</dbReference>
<dbReference type="SUPFAM" id="SSF51679">
    <property type="entry name" value="Bacterial luciferase-like"/>
    <property type="match status" value="1"/>
</dbReference>
<evidence type="ECO:0000313" key="4">
    <source>
        <dbReference type="Proteomes" id="UP000057134"/>
    </source>
</evidence>
<dbReference type="PANTHER" id="PTHR43244:SF1">
    <property type="entry name" value="5,10-METHYLENETETRAHYDROMETHANOPTERIN REDUCTASE"/>
    <property type="match status" value="1"/>
</dbReference>
<accession>A0A0N9XHQ5</accession>
<keyword evidence="4" id="KW-1185">Reference proteome</keyword>
<dbReference type="PANTHER" id="PTHR43244">
    <property type="match status" value="1"/>
</dbReference>
<dbReference type="GO" id="GO:0016705">
    <property type="term" value="F:oxidoreductase activity, acting on paired donors, with incorporation or reduction of molecular oxygen"/>
    <property type="evidence" value="ECO:0007669"/>
    <property type="project" value="InterPro"/>
</dbReference>
<dbReference type="InterPro" id="IPR036661">
    <property type="entry name" value="Luciferase-like_sf"/>
</dbReference>
<organism evidence="3 4">
    <name type="scientific">Mycolicibacterium fortuitum</name>
    <name type="common">Mycobacterium fortuitum</name>
    <dbReference type="NCBI Taxonomy" id="1766"/>
    <lineage>
        <taxon>Bacteria</taxon>
        <taxon>Bacillati</taxon>
        <taxon>Actinomycetota</taxon>
        <taxon>Actinomycetes</taxon>
        <taxon>Mycobacteriales</taxon>
        <taxon>Mycobacteriaceae</taxon>
        <taxon>Mycolicibacterium</taxon>
    </lineage>
</organism>
<keyword evidence="1" id="KW-0560">Oxidoreductase</keyword>